<feature type="compositionally biased region" description="Low complexity" evidence="1">
    <location>
        <begin position="1"/>
        <end position="11"/>
    </location>
</feature>
<feature type="region of interest" description="Disordered" evidence="1">
    <location>
        <begin position="1"/>
        <end position="27"/>
    </location>
</feature>
<dbReference type="Gramene" id="PAN51190">
    <property type="protein sequence ID" value="PAN51190"/>
    <property type="gene ID" value="PAHAL_9G541200"/>
</dbReference>
<proteinExistence type="predicted"/>
<gene>
    <name evidence="2" type="ORF">PAHAL_9G541200</name>
</gene>
<name>A0A2S3ITJ7_9POAL</name>
<sequence>MEEALPTAGGARPRRARSRRRPRGRRLARALQPCVAGGTLPHARGAWPRGGLGAAGAVRPRGRRLARALQPRSRRSSPASCGACPRVRRGAAGGTLPHAGGACPRGGLGAAGCVRPRGRRLTRALQPHAAGVPHPPVAELAHAAGAASGARRRSQLGVARSAPPHASGAPAQRLDETSGARPRGRLSAPRTPAELADAAGFALPARRRSSPTRPARSSPARPCLHRCGHPQPASNSTISAYCCYSQAALPPCSS</sequence>
<feature type="region of interest" description="Disordered" evidence="1">
    <location>
        <begin position="142"/>
        <end position="229"/>
    </location>
</feature>
<dbReference type="AlphaFoldDB" id="A0A2S3ITJ7"/>
<evidence type="ECO:0000256" key="1">
    <source>
        <dbReference type="SAM" id="MobiDB-lite"/>
    </source>
</evidence>
<evidence type="ECO:0000313" key="2">
    <source>
        <dbReference type="EMBL" id="PAN51190.2"/>
    </source>
</evidence>
<feature type="compositionally biased region" description="Low complexity" evidence="1">
    <location>
        <begin position="211"/>
        <end position="222"/>
    </location>
</feature>
<protein>
    <submittedName>
        <fullName evidence="2">Uncharacterized protein</fullName>
    </submittedName>
</protein>
<accession>A0A2S3ITJ7</accession>
<feature type="region of interest" description="Disordered" evidence="1">
    <location>
        <begin position="67"/>
        <end position="86"/>
    </location>
</feature>
<dbReference type="EMBL" id="CM008054">
    <property type="protein sequence ID" value="PAN51190.2"/>
    <property type="molecule type" value="Genomic_DNA"/>
</dbReference>
<organism evidence="2">
    <name type="scientific">Panicum hallii</name>
    <dbReference type="NCBI Taxonomy" id="206008"/>
    <lineage>
        <taxon>Eukaryota</taxon>
        <taxon>Viridiplantae</taxon>
        <taxon>Streptophyta</taxon>
        <taxon>Embryophyta</taxon>
        <taxon>Tracheophyta</taxon>
        <taxon>Spermatophyta</taxon>
        <taxon>Magnoliopsida</taxon>
        <taxon>Liliopsida</taxon>
        <taxon>Poales</taxon>
        <taxon>Poaceae</taxon>
        <taxon>PACMAD clade</taxon>
        <taxon>Panicoideae</taxon>
        <taxon>Panicodae</taxon>
        <taxon>Paniceae</taxon>
        <taxon>Panicinae</taxon>
        <taxon>Panicum</taxon>
        <taxon>Panicum sect. Panicum</taxon>
    </lineage>
</organism>
<dbReference type="Proteomes" id="UP000243499">
    <property type="component" value="Chromosome 9"/>
</dbReference>
<feature type="compositionally biased region" description="Basic residues" evidence="1">
    <location>
        <begin position="12"/>
        <end position="27"/>
    </location>
</feature>
<reference evidence="2" key="1">
    <citation type="submission" date="2018-04" db="EMBL/GenBank/DDBJ databases">
        <title>WGS assembly of Panicum hallii.</title>
        <authorList>
            <person name="Lovell J."/>
            <person name="Jenkins J."/>
            <person name="Lowry D."/>
            <person name="Mamidi S."/>
            <person name="Sreedasyam A."/>
            <person name="Weng X."/>
            <person name="Barry K."/>
            <person name="Bonette J."/>
            <person name="Campitelli B."/>
            <person name="Daum C."/>
            <person name="Gordon S."/>
            <person name="Gould B."/>
            <person name="Lipzen A."/>
            <person name="Macqueen A."/>
            <person name="Palacio-Mejia J."/>
            <person name="Plott C."/>
            <person name="Shakirov E."/>
            <person name="Shu S."/>
            <person name="Yoshinaga Y."/>
            <person name="Zane M."/>
            <person name="Rokhsar D."/>
            <person name="Grimwood J."/>
            <person name="Schmutz J."/>
            <person name="Juenger T."/>
        </authorList>
    </citation>
    <scope>NUCLEOTIDE SEQUENCE [LARGE SCALE GENOMIC DNA]</scope>
    <source>
        <strain evidence="2">FIL2</strain>
    </source>
</reference>